<dbReference type="Proteomes" id="UP001597314">
    <property type="component" value="Unassembled WGS sequence"/>
</dbReference>
<dbReference type="RefSeq" id="WP_378479021.1">
    <property type="nucleotide sequence ID" value="NZ_JBHUIW010000021.1"/>
</dbReference>
<evidence type="ECO:0000313" key="4">
    <source>
        <dbReference type="Proteomes" id="UP001597314"/>
    </source>
</evidence>
<organism evidence="3 4">
    <name type="scientific">Rhodoplanes azumiensis</name>
    <dbReference type="NCBI Taxonomy" id="1897628"/>
    <lineage>
        <taxon>Bacteria</taxon>
        <taxon>Pseudomonadati</taxon>
        <taxon>Pseudomonadota</taxon>
        <taxon>Alphaproteobacteria</taxon>
        <taxon>Hyphomicrobiales</taxon>
        <taxon>Nitrobacteraceae</taxon>
        <taxon>Rhodoplanes</taxon>
    </lineage>
</organism>
<evidence type="ECO:0000313" key="3">
    <source>
        <dbReference type="EMBL" id="MFD2183870.1"/>
    </source>
</evidence>
<dbReference type="Gene3D" id="3.40.190.150">
    <property type="entry name" value="Bordetella uptake gene, domain 1"/>
    <property type="match status" value="1"/>
</dbReference>
<comment type="similarity">
    <text evidence="1">Belongs to the UPF0065 (bug) family.</text>
</comment>
<dbReference type="PROSITE" id="PS51318">
    <property type="entry name" value="TAT"/>
    <property type="match status" value="1"/>
</dbReference>
<evidence type="ECO:0000256" key="1">
    <source>
        <dbReference type="ARBA" id="ARBA00006987"/>
    </source>
</evidence>
<dbReference type="SUPFAM" id="SSF53850">
    <property type="entry name" value="Periplasmic binding protein-like II"/>
    <property type="match status" value="1"/>
</dbReference>
<reference evidence="4" key="1">
    <citation type="journal article" date="2019" name="Int. J. Syst. Evol. Microbiol.">
        <title>The Global Catalogue of Microorganisms (GCM) 10K type strain sequencing project: providing services to taxonomists for standard genome sequencing and annotation.</title>
        <authorList>
            <consortium name="The Broad Institute Genomics Platform"/>
            <consortium name="The Broad Institute Genome Sequencing Center for Infectious Disease"/>
            <person name="Wu L."/>
            <person name="Ma J."/>
        </authorList>
    </citation>
    <scope>NUCLEOTIDE SEQUENCE [LARGE SCALE GENOMIC DNA]</scope>
    <source>
        <strain evidence="4">CGMCC 1.6774</strain>
    </source>
</reference>
<feature type="chain" id="PRO_5046008456" evidence="2">
    <location>
        <begin position="26"/>
        <end position="327"/>
    </location>
</feature>
<comment type="caution">
    <text evidence="3">The sequence shown here is derived from an EMBL/GenBank/DDBJ whole genome shotgun (WGS) entry which is preliminary data.</text>
</comment>
<dbReference type="PANTHER" id="PTHR42928:SF5">
    <property type="entry name" value="BLR1237 PROTEIN"/>
    <property type="match status" value="1"/>
</dbReference>
<dbReference type="InterPro" id="IPR005064">
    <property type="entry name" value="BUG"/>
</dbReference>
<accession>A0ABW5ANW6</accession>
<protein>
    <submittedName>
        <fullName evidence="3">Bug family tripartite tricarboxylate transporter substrate binding protein</fullName>
    </submittedName>
</protein>
<dbReference type="PIRSF" id="PIRSF017082">
    <property type="entry name" value="YflP"/>
    <property type="match status" value="1"/>
</dbReference>
<dbReference type="InterPro" id="IPR042100">
    <property type="entry name" value="Bug_dom1"/>
</dbReference>
<gene>
    <name evidence="3" type="ORF">ACFSOX_17070</name>
</gene>
<name>A0ABW5ANW6_9BRAD</name>
<dbReference type="EMBL" id="JBHUIW010000021">
    <property type="protein sequence ID" value="MFD2183870.1"/>
    <property type="molecule type" value="Genomic_DNA"/>
</dbReference>
<dbReference type="InterPro" id="IPR006311">
    <property type="entry name" value="TAT_signal"/>
</dbReference>
<feature type="signal peptide" evidence="2">
    <location>
        <begin position="1"/>
        <end position="25"/>
    </location>
</feature>
<keyword evidence="2" id="KW-0732">Signal</keyword>
<keyword evidence="4" id="KW-1185">Reference proteome</keyword>
<dbReference type="Gene3D" id="3.40.190.10">
    <property type="entry name" value="Periplasmic binding protein-like II"/>
    <property type="match status" value="1"/>
</dbReference>
<evidence type="ECO:0000256" key="2">
    <source>
        <dbReference type="SAM" id="SignalP"/>
    </source>
</evidence>
<dbReference type="Pfam" id="PF03401">
    <property type="entry name" value="TctC"/>
    <property type="match status" value="1"/>
</dbReference>
<dbReference type="CDD" id="cd07012">
    <property type="entry name" value="PBP2_Bug_TTT"/>
    <property type="match status" value="1"/>
</dbReference>
<proteinExistence type="inferred from homology"/>
<sequence length="327" mass="34161">MLDRRLFLGAAGAALVPALARPAVAQTDWPTRPVTVVVPYPPAGSVDLVARAIGEPMARALGQPVVVENRGGSGGSVAAQAVALADPDAYRLVLGTQQTHGTNEAIYPSLGYRAIDSFVPICQVCTVPHALVVKKTLPVATATELVALLKREPGKLNYGSTGIGSSSHLACELFKIKAGVEAQHVPYRGGGPLAQDLMAGVVDFGFIAVANIRGQLEGGMVRALAIASSRRVPLMADIPTLAEAGVPDVDADAWFAYFAPAKTPADRVAKLAAAIEGALSADAVRETFDRNAVVARFRPTAEMPDFVAAEVKKWAEVVRLANLVEAK</sequence>
<dbReference type="PANTHER" id="PTHR42928">
    <property type="entry name" value="TRICARBOXYLATE-BINDING PROTEIN"/>
    <property type="match status" value="1"/>
</dbReference>